<evidence type="ECO:0000313" key="4">
    <source>
        <dbReference type="Proteomes" id="UP000279968"/>
    </source>
</evidence>
<dbReference type="Proteomes" id="UP000279968">
    <property type="component" value="Unassembled WGS sequence"/>
</dbReference>
<feature type="region of interest" description="Disordered" evidence="1">
    <location>
        <begin position="69"/>
        <end position="111"/>
    </location>
</feature>
<feature type="region of interest" description="Disordered" evidence="1">
    <location>
        <begin position="1"/>
        <end position="24"/>
    </location>
</feature>
<organism evidence="3 4">
    <name type="scientific">Micromonospora costi</name>
    <dbReference type="NCBI Taxonomy" id="1530042"/>
    <lineage>
        <taxon>Bacteria</taxon>
        <taxon>Bacillati</taxon>
        <taxon>Actinomycetota</taxon>
        <taxon>Actinomycetes</taxon>
        <taxon>Micromonosporales</taxon>
        <taxon>Micromonosporaceae</taxon>
        <taxon>Micromonospora</taxon>
    </lineage>
</organism>
<evidence type="ECO:0000256" key="1">
    <source>
        <dbReference type="SAM" id="MobiDB-lite"/>
    </source>
</evidence>
<feature type="domain" description="Agenet" evidence="2">
    <location>
        <begin position="21"/>
        <end position="80"/>
    </location>
</feature>
<keyword evidence="4" id="KW-1185">Reference proteome</keyword>
<name>A0A3A9ZV43_9ACTN</name>
<evidence type="ECO:0000313" key="3">
    <source>
        <dbReference type="EMBL" id="RKN52021.1"/>
    </source>
</evidence>
<dbReference type="InterPro" id="IPR014002">
    <property type="entry name" value="Agenet_dom_plant"/>
</dbReference>
<evidence type="ECO:0000259" key="2">
    <source>
        <dbReference type="SMART" id="SM00743"/>
    </source>
</evidence>
<dbReference type="EMBL" id="RBAN01000005">
    <property type="protein sequence ID" value="RKN52021.1"/>
    <property type="molecule type" value="Genomic_DNA"/>
</dbReference>
<protein>
    <recommendedName>
        <fullName evidence="2">Agenet domain-containing protein</fullName>
    </recommendedName>
</protein>
<gene>
    <name evidence="3" type="ORF">D7193_25930</name>
</gene>
<comment type="caution">
    <text evidence="3">The sequence shown here is derived from an EMBL/GenBank/DDBJ whole genome shotgun (WGS) entry which is preliminary data.</text>
</comment>
<dbReference type="AlphaFoldDB" id="A0A3A9ZV43"/>
<dbReference type="SMART" id="SM00743">
    <property type="entry name" value="Agenet"/>
    <property type="match status" value="1"/>
</dbReference>
<reference evidence="3 4" key="1">
    <citation type="journal article" date="2015" name="Int. J. Syst. Evol. Microbiol.">
        <title>Micromonospora costi sp. nov., isolated from a leaf of Costus speciosus.</title>
        <authorList>
            <person name="Thawai C."/>
        </authorList>
    </citation>
    <scope>NUCLEOTIDE SEQUENCE [LARGE SCALE GENOMIC DNA]</scope>
    <source>
        <strain evidence="3 4">CS1-12</strain>
    </source>
</reference>
<proteinExistence type="predicted"/>
<sequence>MMSAPPLSPHEHARAVPVPPEGFGEGDRVWVRRDGSWRPGVILCSNRSAATLRYRPAETVGTAVDTVTANSLRPRHDDDPYLDNVPAADPDRPAPALATRSHPGTVAGLAS</sequence>
<accession>A0A3A9ZV43</accession>